<proteinExistence type="predicted"/>
<dbReference type="AlphaFoldDB" id="A0A2R4NXN6"/>
<dbReference type="EMBL" id="CP021642">
    <property type="protein sequence ID" value="AVX43178.1"/>
    <property type="molecule type" value="Genomic_DNA"/>
</dbReference>
<accession>A0A2R4NXN6</accession>
<sequence length="72" mass="8782">MYIWQRCDIGCRRGAVGKFNFRASKHKKLWLKFRKPRYLKSKRDEICNRSNKFKLLEKYISFVVVVVLIFSH</sequence>
<evidence type="ECO:0000313" key="1">
    <source>
        <dbReference type="EMBL" id="AVX43178.1"/>
    </source>
</evidence>
<name>A0A2R4NXN6_9BACT</name>
<organism evidence="1 2">
    <name type="scientific">Campylobacter concisus</name>
    <dbReference type="NCBI Taxonomy" id="199"/>
    <lineage>
        <taxon>Bacteria</taxon>
        <taxon>Pseudomonadati</taxon>
        <taxon>Campylobacterota</taxon>
        <taxon>Epsilonproteobacteria</taxon>
        <taxon>Campylobacterales</taxon>
        <taxon>Campylobacteraceae</taxon>
        <taxon>Campylobacter</taxon>
    </lineage>
</organism>
<reference evidence="1 2" key="1">
    <citation type="journal article" date="2018" name="Emerg. Microbes Infect.">
        <title>Genomic analysis of oral Campylobacter concisus strains identified a potential bacterial molecular marker associated with active Crohn's disease.</title>
        <authorList>
            <person name="Liu F."/>
            <person name="Ma R."/>
            <person name="Tay C.Y.A."/>
            <person name="Octavia S."/>
            <person name="Lan R."/>
            <person name="Chung H.K.L."/>
            <person name="Riordan S.M."/>
            <person name="Grimm M.C."/>
            <person name="Leong R.W."/>
            <person name="Tanaka M.M."/>
            <person name="Connor S."/>
            <person name="Zhang L."/>
        </authorList>
    </citation>
    <scope>NUCLEOTIDE SEQUENCE [LARGE SCALE GENOMIC DNA]</scope>
    <source>
        <strain evidence="1 2">P2CDO4</strain>
    </source>
</reference>
<protein>
    <submittedName>
        <fullName evidence="1">Uncharacterized protein</fullName>
    </submittedName>
</protein>
<gene>
    <name evidence="1" type="ORF">CCS77_0117</name>
</gene>
<evidence type="ECO:0000313" key="2">
    <source>
        <dbReference type="Proteomes" id="UP000241854"/>
    </source>
</evidence>
<dbReference type="Proteomes" id="UP000241854">
    <property type="component" value="Chromosome"/>
</dbReference>